<sequence length="226" mass="24316">MVVMNSSLHSAPKRNGLRVLALVAACLLASLAAAGPRVVVQGLLPGAAIISVDGERKLMRAGDEFRGVRLHAATPEVADVEVEGERMQLRLSQVVGTAYAEPELQSVVIRRDNALQYQTRAAINGRDVMVLVDTGANLVAMNEADARHLGVDLANAEPTQVETASGMARAWRVSLRSVDVGGIVVHNVEAGVMEGRFPVTILLGMTYLRHVKMEEKQGVMTLFRTQ</sequence>
<keyword evidence="1" id="KW-0645">Protease</keyword>
<dbReference type="GO" id="GO:0004190">
    <property type="term" value="F:aspartic-type endopeptidase activity"/>
    <property type="evidence" value="ECO:0007669"/>
    <property type="project" value="InterPro"/>
</dbReference>
<name>A0A4Z0M8N6_9GAMM</name>
<organism evidence="1 2">
    <name type="scientific">Mangrovimicrobium sediminis</name>
    <dbReference type="NCBI Taxonomy" id="2562682"/>
    <lineage>
        <taxon>Bacteria</taxon>
        <taxon>Pseudomonadati</taxon>
        <taxon>Pseudomonadota</taxon>
        <taxon>Gammaproteobacteria</taxon>
        <taxon>Cellvibrionales</taxon>
        <taxon>Halieaceae</taxon>
        <taxon>Mangrovimicrobium</taxon>
    </lineage>
</organism>
<dbReference type="Proteomes" id="UP000298050">
    <property type="component" value="Unassembled WGS sequence"/>
</dbReference>
<dbReference type="InterPro" id="IPR001969">
    <property type="entry name" value="Aspartic_peptidase_AS"/>
</dbReference>
<dbReference type="Gene3D" id="2.40.70.10">
    <property type="entry name" value="Acid Proteases"/>
    <property type="match status" value="1"/>
</dbReference>
<dbReference type="InterPro" id="IPR034122">
    <property type="entry name" value="Retropepsin-like_bacterial"/>
</dbReference>
<dbReference type="Pfam" id="PF13975">
    <property type="entry name" value="gag-asp_proteas"/>
    <property type="match status" value="1"/>
</dbReference>
<dbReference type="AlphaFoldDB" id="A0A4Z0M8N6"/>
<evidence type="ECO:0000313" key="1">
    <source>
        <dbReference type="EMBL" id="TGD75655.1"/>
    </source>
</evidence>
<dbReference type="InterPro" id="IPR011969">
    <property type="entry name" value="Clan_AA_Asp_peptidase_C"/>
</dbReference>
<protein>
    <submittedName>
        <fullName evidence="1">TIGR02281 family clan AA aspartic protease</fullName>
        <ecNumber evidence="1">3.4.23.-</ecNumber>
    </submittedName>
</protein>
<dbReference type="GO" id="GO:0006508">
    <property type="term" value="P:proteolysis"/>
    <property type="evidence" value="ECO:0007669"/>
    <property type="project" value="UniProtKB-KW"/>
</dbReference>
<dbReference type="PROSITE" id="PS00141">
    <property type="entry name" value="ASP_PROTEASE"/>
    <property type="match status" value="1"/>
</dbReference>
<keyword evidence="2" id="KW-1185">Reference proteome</keyword>
<comment type="caution">
    <text evidence="1">The sequence shown here is derived from an EMBL/GenBank/DDBJ whole genome shotgun (WGS) entry which is preliminary data.</text>
</comment>
<proteinExistence type="predicted"/>
<gene>
    <name evidence="1" type="ORF">E4634_01850</name>
</gene>
<dbReference type="EMBL" id="SRLE01000002">
    <property type="protein sequence ID" value="TGD75655.1"/>
    <property type="molecule type" value="Genomic_DNA"/>
</dbReference>
<reference evidence="1 2" key="1">
    <citation type="submission" date="2019-04" db="EMBL/GenBank/DDBJ databases">
        <title>Taxonomy of novel Haliea sp. from mangrove soil of West Coast of India.</title>
        <authorList>
            <person name="Verma A."/>
            <person name="Kumar P."/>
            <person name="Krishnamurthi S."/>
        </authorList>
    </citation>
    <scope>NUCLEOTIDE SEQUENCE [LARGE SCALE GENOMIC DNA]</scope>
    <source>
        <strain evidence="1 2">SAOS-164</strain>
    </source>
</reference>
<evidence type="ECO:0000313" key="2">
    <source>
        <dbReference type="Proteomes" id="UP000298050"/>
    </source>
</evidence>
<dbReference type="SUPFAM" id="SSF50630">
    <property type="entry name" value="Acid proteases"/>
    <property type="match status" value="1"/>
</dbReference>
<dbReference type="CDD" id="cd05483">
    <property type="entry name" value="retropepsin_like_bacteria"/>
    <property type="match status" value="1"/>
</dbReference>
<keyword evidence="1" id="KW-0378">Hydrolase</keyword>
<dbReference type="InterPro" id="IPR021109">
    <property type="entry name" value="Peptidase_aspartic_dom_sf"/>
</dbReference>
<accession>A0A4Z0M8N6</accession>
<dbReference type="OrthoDB" id="185963at2"/>
<dbReference type="EC" id="3.4.23.-" evidence="1"/>
<dbReference type="NCBIfam" id="TIGR02281">
    <property type="entry name" value="clan_AA_DTGA"/>
    <property type="match status" value="1"/>
</dbReference>